<dbReference type="Proteomes" id="UP000317369">
    <property type="component" value="Chromosome"/>
</dbReference>
<dbReference type="Gene3D" id="3.30.700.10">
    <property type="entry name" value="Glycoprotein, Type 4 Pilin"/>
    <property type="match status" value="1"/>
</dbReference>
<dbReference type="KEGG" id="pcor:KS4_33060"/>
<dbReference type="PANTHER" id="PTHR30093">
    <property type="entry name" value="GENERAL SECRETION PATHWAY PROTEIN G"/>
    <property type="match status" value="1"/>
</dbReference>
<dbReference type="RefSeq" id="WP_145080247.1">
    <property type="nucleotide sequence ID" value="NZ_CP036425.1"/>
</dbReference>
<protein>
    <recommendedName>
        <fullName evidence="3">Prepilin-type N-terminal cleavage/methylation domain-containing protein</fullName>
    </recommendedName>
</protein>
<sequence length="273" mass="30194">MKRKTAFTLIELLVVISIIALLIGILLPALGAAKRTAISIQCLSGLRQMGTAANAFAVNHEGFVPKGWHNVAAMEYLSGSGWETLGQKWSYEFPRIGFDYVLNDTMNMDGLFRCPADASEDVRIVLGDPETEFPASYRVNMSNGHEMDKLAMNIERMSHPSQAIYIVDGNSRNDAGDLSLSHHFATFESSGSWKHVSKNHDELVAFRHEGNSNSQSKSFNVNYMDGHAGSVGWGESWESFGKSANGFDKNLWRSEYIELKYTGAVGSVPLNFE</sequence>
<dbReference type="NCBIfam" id="TIGR02532">
    <property type="entry name" value="IV_pilin_GFxxxE"/>
    <property type="match status" value="1"/>
</dbReference>
<dbReference type="InterPro" id="IPR045584">
    <property type="entry name" value="Pilin-like"/>
</dbReference>
<evidence type="ECO:0000313" key="2">
    <source>
        <dbReference type="Proteomes" id="UP000317369"/>
    </source>
</evidence>
<organism evidence="1 2">
    <name type="scientific">Poriferisphaera corsica</name>
    <dbReference type="NCBI Taxonomy" id="2528020"/>
    <lineage>
        <taxon>Bacteria</taxon>
        <taxon>Pseudomonadati</taxon>
        <taxon>Planctomycetota</taxon>
        <taxon>Phycisphaerae</taxon>
        <taxon>Phycisphaerales</taxon>
        <taxon>Phycisphaeraceae</taxon>
        <taxon>Poriferisphaera</taxon>
    </lineage>
</organism>
<dbReference type="AlphaFoldDB" id="A0A517YYC8"/>
<dbReference type="EMBL" id="CP036425">
    <property type="protein sequence ID" value="QDU35225.1"/>
    <property type="molecule type" value="Genomic_DNA"/>
</dbReference>
<dbReference type="SUPFAM" id="SSF54523">
    <property type="entry name" value="Pili subunits"/>
    <property type="match status" value="1"/>
</dbReference>
<accession>A0A517YYC8</accession>
<proteinExistence type="predicted"/>
<keyword evidence="2" id="KW-1185">Reference proteome</keyword>
<name>A0A517YYC8_9BACT</name>
<dbReference type="PANTHER" id="PTHR30093:SF2">
    <property type="entry name" value="TYPE II SECRETION SYSTEM PROTEIN H"/>
    <property type="match status" value="1"/>
</dbReference>
<dbReference type="Pfam" id="PF07963">
    <property type="entry name" value="N_methyl"/>
    <property type="match status" value="1"/>
</dbReference>
<evidence type="ECO:0000313" key="1">
    <source>
        <dbReference type="EMBL" id="QDU35225.1"/>
    </source>
</evidence>
<gene>
    <name evidence="1" type="ORF">KS4_33060</name>
</gene>
<reference evidence="1 2" key="1">
    <citation type="submission" date="2019-02" db="EMBL/GenBank/DDBJ databases">
        <title>Deep-cultivation of Planctomycetes and their phenomic and genomic characterization uncovers novel biology.</title>
        <authorList>
            <person name="Wiegand S."/>
            <person name="Jogler M."/>
            <person name="Boedeker C."/>
            <person name="Pinto D."/>
            <person name="Vollmers J."/>
            <person name="Rivas-Marin E."/>
            <person name="Kohn T."/>
            <person name="Peeters S.H."/>
            <person name="Heuer A."/>
            <person name="Rast P."/>
            <person name="Oberbeckmann S."/>
            <person name="Bunk B."/>
            <person name="Jeske O."/>
            <person name="Meyerdierks A."/>
            <person name="Storesund J.E."/>
            <person name="Kallscheuer N."/>
            <person name="Luecker S."/>
            <person name="Lage O.M."/>
            <person name="Pohl T."/>
            <person name="Merkel B.J."/>
            <person name="Hornburger P."/>
            <person name="Mueller R.-W."/>
            <person name="Bruemmer F."/>
            <person name="Labrenz M."/>
            <person name="Spormann A.M."/>
            <person name="Op den Camp H."/>
            <person name="Overmann J."/>
            <person name="Amann R."/>
            <person name="Jetten M.S.M."/>
            <person name="Mascher T."/>
            <person name="Medema M.H."/>
            <person name="Devos D.P."/>
            <person name="Kaster A.-K."/>
            <person name="Ovreas L."/>
            <person name="Rohde M."/>
            <person name="Galperin M.Y."/>
            <person name="Jogler C."/>
        </authorList>
    </citation>
    <scope>NUCLEOTIDE SEQUENCE [LARGE SCALE GENOMIC DNA]</scope>
    <source>
        <strain evidence="1 2">KS4</strain>
    </source>
</reference>
<evidence type="ECO:0008006" key="3">
    <source>
        <dbReference type="Google" id="ProtNLM"/>
    </source>
</evidence>
<dbReference type="InterPro" id="IPR012902">
    <property type="entry name" value="N_methyl_site"/>
</dbReference>